<reference evidence="13" key="1">
    <citation type="journal article" date="2014" name="Int. J. Syst. Evol. Microbiol.">
        <title>Complete genome sequence of Corynebacterium casei LMG S-19264T (=DSM 44701T), isolated from a smear-ripened cheese.</title>
        <authorList>
            <consortium name="US DOE Joint Genome Institute (JGI-PGF)"/>
            <person name="Walter F."/>
            <person name="Albersmeier A."/>
            <person name="Kalinowski J."/>
            <person name="Ruckert C."/>
        </authorList>
    </citation>
    <scope>NUCLEOTIDE SEQUENCE</scope>
    <source>
        <strain evidence="13">JCM 4346</strain>
    </source>
</reference>
<evidence type="ECO:0000256" key="7">
    <source>
        <dbReference type="ARBA" id="ARBA00023008"/>
    </source>
</evidence>
<name>A0A918C853_9ACTN</name>
<evidence type="ECO:0000256" key="5">
    <source>
        <dbReference type="ARBA" id="ARBA00022729"/>
    </source>
</evidence>
<evidence type="ECO:0000259" key="12">
    <source>
        <dbReference type="Pfam" id="PF05425"/>
    </source>
</evidence>
<comment type="subcellular location">
    <subcellularLocation>
        <location evidence="1">Cell membrane</location>
        <topology evidence="1">Multi-pass membrane protein</topology>
    </subcellularLocation>
</comment>
<evidence type="ECO:0000313" key="13">
    <source>
        <dbReference type="EMBL" id="GGR10560.1"/>
    </source>
</evidence>
<dbReference type="InterPro" id="IPR008457">
    <property type="entry name" value="Cu-R_CopD_dom"/>
</dbReference>
<feature type="domain" description="Copper resistance protein D" evidence="12">
    <location>
        <begin position="348"/>
        <end position="427"/>
    </location>
</feature>
<evidence type="ECO:0000256" key="10">
    <source>
        <dbReference type="SAM" id="Phobius"/>
    </source>
</evidence>
<feature type="transmembrane region" description="Helical" evidence="10">
    <location>
        <begin position="243"/>
        <end position="268"/>
    </location>
</feature>
<keyword evidence="2" id="KW-1003">Cell membrane</keyword>
<dbReference type="InterPro" id="IPR014755">
    <property type="entry name" value="Cu-Rt/internalin_Ig-like"/>
</dbReference>
<protein>
    <submittedName>
        <fullName evidence="13">Transport integral membrane protein</fullName>
    </submittedName>
</protein>
<evidence type="ECO:0000256" key="8">
    <source>
        <dbReference type="ARBA" id="ARBA00023136"/>
    </source>
</evidence>
<keyword evidence="8 10" id="KW-0472">Membrane</keyword>
<dbReference type="PANTHER" id="PTHR34820">
    <property type="entry name" value="INNER MEMBRANE PROTEIN YEBZ"/>
    <property type="match status" value="1"/>
</dbReference>
<dbReference type="SUPFAM" id="SSF81296">
    <property type="entry name" value="E set domains"/>
    <property type="match status" value="1"/>
</dbReference>
<dbReference type="Gene3D" id="2.60.40.1220">
    <property type="match status" value="1"/>
</dbReference>
<feature type="region of interest" description="Disordered" evidence="9">
    <location>
        <begin position="418"/>
        <end position="476"/>
    </location>
</feature>
<evidence type="ECO:0000256" key="6">
    <source>
        <dbReference type="ARBA" id="ARBA00022989"/>
    </source>
</evidence>
<keyword evidence="3 10" id="KW-0812">Transmembrane</keyword>
<sequence>MSTFAASRPGRRAGALVLLLGAVLGLLFAGAGPAAAHAKVRDTNPAEGSVLKTAPSEVTMTFTESMTLFEDSIKVLDPDGRRIEAGTTEHVGSDPATARVALPAGLADGTYTVSWKAVSADSHPIGEAFVFSVGAPSPTRAVVSDTQPGEGLVGTLYSGARFVAYLGYVLMVGTAAFLLVCWPDGARLRRMRRLLVAGWVTLLLSGLTLLTLRAPYTSGESLAEAVDPAALRDTLGTEPGSALMVRLLVLAASGLFLAGVAGAAKDAADAGSSPGRRRPALIAAGALIASALAYTWALTGHAAAGEQTRLAIPADALHLVTVALWLGGLVALVIVLFRAREGEEAPPEAVARFSRLAFVSVVVLAATGLYQSWRLVGSWDALTSSRFGTLLLLKTAAVAAVLLVAAYSRRWTARLREPAEETAAGEAREPALAVAAARGSAQGGADSPQGEASPTDTPELGTASGDTGPADPDPRHRLRRSVAAEALLAVAVLGITTVLTETTPARTEANAATVAAVTVPAQPNAVSVTVPFDTGAENGSGNVLITLSPASVGRNELQALVYAVDGGIISIPELRITFTSADGGIGPLDANLRNVGGYWQTGNLQLSKAGKWTMAVTVRVTDIDQTTTTKSITIS</sequence>
<feature type="transmembrane region" description="Helical" evidence="10">
    <location>
        <begin position="317"/>
        <end position="337"/>
    </location>
</feature>
<dbReference type="Pfam" id="PF05425">
    <property type="entry name" value="CopD"/>
    <property type="match status" value="1"/>
</dbReference>
<dbReference type="InterPro" id="IPR032694">
    <property type="entry name" value="CopC/D"/>
</dbReference>
<keyword evidence="4" id="KW-0479">Metal-binding</keyword>
<feature type="transmembrane region" description="Helical" evidence="10">
    <location>
        <begin position="194"/>
        <end position="212"/>
    </location>
</feature>
<dbReference type="Pfam" id="PF04234">
    <property type="entry name" value="CopC"/>
    <property type="match status" value="1"/>
</dbReference>
<accession>A0A918C853</accession>
<dbReference type="PANTHER" id="PTHR34820:SF4">
    <property type="entry name" value="INNER MEMBRANE PROTEIN YEBZ"/>
    <property type="match status" value="1"/>
</dbReference>
<keyword evidence="5" id="KW-0732">Signal</keyword>
<dbReference type="InterPro" id="IPR014756">
    <property type="entry name" value="Ig_E-set"/>
</dbReference>
<proteinExistence type="predicted"/>
<comment type="caution">
    <text evidence="13">The sequence shown here is derived from an EMBL/GenBank/DDBJ whole genome shotgun (WGS) entry which is preliminary data.</text>
</comment>
<keyword evidence="14" id="KW-1185">Reference proteome</keyword>
<feature type="compositionally biased region" description="Low complexity" evidence="9">
    <location>
        <begin position="430"/>
        <end position="439"/>
    </location>
</feature>
<dbReference type="EMBL" id="BMSX01000005">
    <property type="protein sequence ID" value="GGR10560.1"/>
    <property type="molecule type" value="Genomic_DNA"/>
</dbReference>
<evidence type="ECO:0000256" key="4">
    <source>
        <dbReference type="ARBA" id="ARBA00022723"/>
    </source>
</evidence>
<dbReference type="Proteomes" id="UP000658320">
    <property type="component" value="Unassembled WGS sequence"/>
</dbReference>
<dbReference type="InterPro" id="IPR007348">
    <property type="entry name" value="CopC_dom"/>
</dbReference>
<dbReference type="AlphaFoldDB" id="A0A918C853"/>
<evidence type="ECO:0000256" key="2">
    <source>
        <dbReference type="ARBA" id="ARBA00022475"/>
    </source>
</evidence>
<dbReference type="GO" id="GO:0005886">
    <property type="term" value="C:plasma membrane"/>
    <property type="evidence" value="ECO:0007669"/>
    <property type="project" value="UniProtKB-SubCell"/>
</dbReference>
<feature type="transmembrane region" description="Helical" evidence="10">
    <location>
        <begin position="390"/>
        <end position="407"/>
    </location>
</feature>
<dbReference type="GO" id="GO:0046688">
    <property type="term" value="P:response to copper ion"/>
    <property type="evidence" value="ECO:0007669"/>
    <property type="project" value="InterPro"/>
</dbReference>
<dbReference type="GO" id="GO:0006825">
    <property type="term" value="P:copper ion transport"/>
    <property type="evidence" value="ECO:0007669"/>
    <property type="project" value="InterPro"/>
</dbReference>
<dbReference type="RefSeq" id="WP_229910971.1">
    <property type="nucleotide sequence ID" value="NZ_BMSX01000005.1"/>
</dbReference>
<organism evidence="13 14">
    <name type="scientific">Streptomyces aurantiogriseus</name>
    <dbReference type="NCBI Taxonomy" id="66870"/>
    <lineage>
        <taxon>Bacteria</taxon>
        <taxon>Bacillati</taxon>
        <taxon>Actinomycetota</taxon>
        <taxon>Actinomycetes</taxon>
        <taxon>Kitasatosporales</taxon>
        <taxon>Streptomycetaceae</taxon>
        <taxon>Streptomyces</taxon>
    </lineage>
</organism>
<keyword evidence="7" id="KW-0186">Copper</keyword>
<evidence type="ECO:0000313" key="14">
    <source>
        <dbReference type="Proteomes" id="UP000658320"/>
    </source>
</evidence>
<evidence type="ECO:0000256" key="1">
    <source>
        <dbReference type="ARBA" id="ARBA00004651"/>
    </source>
</evidence>
<reference evidence="13" key="2">
    <citation type="submission" date="2020-09" db="EMBL/GenBank/DDBJ databases">
        <authorList>
            <person name="Sun Q."/>
            <person name="Ohkuma M."/>
        </authorList>
    </citation>
    <scope>NUCLEOTIDE SEQUENCE</scope>
    <source>
        <strain evidence="13">JCM 4346</strain>
    </source>
</reference>
<evidence type="ECO:0000259" key="11">
    <source>
        <dbReference type="Pfam" id="PF04234"/>
    </source>
</evidence>
<keyword evidence="6 10" id="KW-1133">Transmembrane helix</keyword>
<feature type="domain" description="CopC" evidence="11">
    <location>
        <begin position="37"/>
        <end position="133"/>
    </location>
</feature>
<dbReference type="GO" id="GO:0042597">
    <property type="term" value="C:periplasmic space"/>
    <property type="evidence" value="ECO:0007669"/>
    <property type="project" value="InterPro"/>
</dbReference>
<gene>
    <name evidence="13" type="ORF">GCM10010251_28140</name>
</gene>
<feature type="transmembrane region" description="Helical" evidence="10">
    <location>
        <begin position="162"/>
        <end position="182"/>
    </location>
</feature>
<evidence type="ECO:0000256" key="3">
    <source>
        <dbReference type="ARBA" id="ARBA00022692"/>
    </source>
</evidence>
<dbReference type="GO" id="GO:0005507">
    <property type="term" value="F:copper ion binding"/>
    <property type="evidence" value="ECO:0007669"/>
    <property type="project" value="InterPro"/>
</dbReference>
<feature type="transmembrane region" description="Helical" evidence="10">
    <location>
        <begin position="280"/>
        <end position="297"/>
    </location>
</feature>
<evidence type="ECO:0000256" key="9">
    <source>
        <dbReference type="SAM" id="MobiDB-lite"/>
    </source>
</evidence>
<feature type="transmembrane region" description="Helical" evidence="10">
    <location>
        <begin position="349"/>
        <end position="370"/>
    </location>
</feature>